<dbReference type="SUPFAM" id="SSF81383">
    <property type="entry name" value="F-box domain"/>
    <property type="match status" value="1"/>
</dbReference>
<organism evidence="2 3">
    <name type="scientific">Rickenella mellea</name>
    <dbReference type="NCBI Taxonomy" id="50990"/>
    <lineage>
        <taxon>Eukaryota</taxon>
        <taxon>Fungi</taxon>
        <taxon>Dikarya</taxon>
        <taxon>Basidiomycota</taxon>
        <taxon>Agaricomycotina</taxon>
        <taxon>Agaricomycetes</taxon>
        <taxon>Hymenochaetales</taxon>
        <taxon>Rickenellaceae</taxon>
        <taxon>Rickenella</taxon>
    </lineage>
</organism>
<dbReference type="Gene3D" id="1.20.1280.50">
    <property type="match status" value="1"/>
</dbReference>
<dbReference type="EMBL" id="ML170212">
    <property type="protein sequence ID" value="TDL18092.1"/>
    <property type="molecule type" value="Genomic_DNA"/>
</dbReference>
<dbReference type="Proteomes" id="UP000294933">
    <property type="component" value="Unassembled WGS sequence"/>
</dbReference>
<dbReference type="InterPro" id="IPR036047">
    <property type="entry name" value="F-box-like_dom_sf"/>
</dbReference>
<sequence>MVPPLPDETWSNILGFLQKSGPDSCRDFAHRDLVLATHVCRFWREIALADPSLWVYISVSSSHHNHVESFLARSKTASLAIQVQFNGRTPYRHRPGQFSTALAAVTRHRNQIRSLSLIIQPTNDDTELEALFSWIGPNGGGFTTPPFLEALVLSSQHVSRRFPHRILLAPLPSTLKILDISDFTFPLDKVPPDQLEELYLRCPLRADGNPTARIFEILRRSPGLRIAHLNLSKMGHGDVLASEVVIPLPQLQRLVLEFSSSYSSMTRDFVEMLDIPADTCCDFTIRADYYTPSMILQPPIPQKLALTLRATEIVLSLSGQYLVISFDTFHSINSIKRGQTKIYFTTLLSIPHQKFKGYVIAILVRVLEVMPWSHPSSLIIDISPFSGDGPSSEKWLRVLQRLPTLENIEVRLTSEEGEVSQSLAASPLLDALTAAQPHEPCCPALRRLVFLDMEVGDFRDVQRAARACVQSREELGLQSIDVCFRR</sequence>
<evidence type="ECO:0000259" key="1">
    <source>
        <dbReference type="Pfam" id="PF12937"/>
    </source>
</evidence>
<dbReference type="VEuPathDB" id="FungiDB:BD410DRAFT_509110"/>
<dbReference type="InterPro" id="IPR001810">
    <property type="entry name" value="F-box_dom"/>
</dbReference>
<proteinExistence type="predicted"/>
<evidence type="ECO:0000313" key="3">
    <source>
        <dbReference type="Proteomes" id="UP000294933"/>
    </source>
</evidence>
<dbReference type="OrthoDB" id="2884925at2759"/>
<evidence type="ECO:0000313" key="2">
    <source>
        <dbReference type="EMBL" id="TDL18092.1"/>
    </source>
</evidence>
<dbReference type="SUPFAM" id="SSF52047">
    <property type="entry name" value="RNI-like"/>
    <property type="match status" value="1"/>
</dbReference>
<dbReference type="AlphaFoldDB" id="A0A4Y7PTB0"/>
<keyword evidence="3" id="KW-1185">Reference proteome</keyword>
<dbReference type="Pfam" id="PF12937">
    <property type="entry name" value="F-box-like"/>
    <property type="match status" value="1"/>
</dbReference>
<reference evidence="2 3" key="1">
    <citation type="submission" date="2018-06" db="EMBL/GenBank/DDBJ databases">
        <title>A transcriptomic atlas of mushroom development highlights an independent origin of complex multicellularity.</title>
        <authorList>
            <consortium name="DOE Joint Genome Institute"/>
            <person name="Krizsan K."/>
            <person name="Almasi E."/>
            <person name="Merenyi Z."/>
            <person name="Sahu N."/>
            <person name="Viragh M."/>
            <person name="Koszo T."/>
            <person name="Mondo S."/>
            <person name="Kiss B."/>
            <person name="Balint B."/>
            <person name="Kues U."/>
            <person name="Barry K."/>
            <person name="Hegedus J.C."/>
            <person name="Henrissat B."/>
            <person name="Johnson J."/>
            <person name="Lipzen A."/>
            <person name="Ohm R."/>
            <person name="Nagy I."/>
            <person name="Pangilinan J."/>
            <person name="Yan J."/>
            <person name="Xiong Y."/>
            <person name="Grigoriev I.V."/>
            <person name="Hibbett D.S."/>
            <person name="Nagy L.G."/>
        </authorList>
    </citation>
    <scope>NUCLEOTIDE SEQUENCE [LARGE SCALE GENOMIC DNA]</scope>
    <source>
        <strain evidence="2 3">SZMC22713</strain>
    </source>
</reference>
<protein>
    <recommendedName>
        <fullName evidence="1">F-box domain-containing protein</fullName>
    </recommendedName>
</protein>
<name>A0A4Y7PTB0_9AGAM</name>
<feature type="domain" description="F-box" evidence="1">
    <location>
        <begin position="5"/>
        <end position="57"/>
    </location>
</feature>
<gene>
    <name evidence="2" type="ORF">BD410DRAFT_509110</name>
</gene>
<accession>A0A4Y7PTB0</accession>